<reference evidence="2 3" key="1">
    <citation type="submission" date="2020-10" db="EMBL/GenBank/DDBJ databases">
        <title>Connecting structure to function with the recovery of over 1000 high-quality activated sludge metagenome-assembled genomes encoding full-length rRNA genes using long-read sequencing.</title>
        <authorList>
            <person name="Singleton C.M."/>
            <person name="Petriglieri F."/>
            <person name="Kristensen J.M."/>
            <person name="Kirkegaard R.H."/>
            <person name="Michaelsen T.Y."/>
            <person name="Andersen M.H."/>
            <person name="Karst S.M."/>
            <person name="Dueholm M.S."/>
            <person name="Nielsen P.H."/>
            <person name="Albertsen M."/>
        </authorList>
    </citation>
    <scope>NUCLEOTIDE SEQUENCE [LARGE SCALE GENOMIC DNA]</scope>
    <source>
        <strain evidence="2">OdNE_18-Q3-R46-58_MAXAC.008</strain>
    </source>
</reference>
<evidence type="ECO:0000313" key="3">
    <source>
        <dbReference type="Proteomes" id="UP000709959"/>
    </source>
</evidence>
<proteinExistence type="predicted"/>
<feature type="region of interest" description="Disordered" evidence="1">
    <location>
        <begin position="334"/>
        <end position="373"/>
    </location>
</feature>
<feature type="compositionally biased region" description="Basic and acidic residues" evidence="1">
    <location>
        <begin position="426"/>
        <end position="435"/>
    </location>
</feature>
<feature type="region of interest" description="Disordered" evidence="1">
    <location>
        <begin position="1"/>
        <end position="24"/>
    </location>
</feature>
<dbReference type="Proteomes" id="UP000709959">
    <property type="component" value="Unassembled WGS sequence"/>
</dbReference>
<evidence type="ECO:0000313" key="2">
    <source>
        <dbReference type="EMBL" id="MBK8573116.1"/>
    </source>
</evidence>
<evidence type="ECO:0000256" key="1">
    <source>
        <dbReference type="SAM" id="MobiDB-lite"/>
    </source>
</evidence>
<dbReference type="SUPFAM" id="SSF53756">
    <property type="entry name" value="UDP-Glycosyltransferase/glycogen phosphorylase"/>
    <property type="match status" value="1"/>
</dbReference>
<feature type="region of interest" description="Disordered" evidence="1">
    <location>
        <begin position="413"/>
        <end position="435"/>
    </location>
</feature>
<protein>
    <submittedName>
        <fullName evidence="2">Uncharacterized protein</fullName>
    </submittedName>
</protein>
<accession>A0A936F345</accession>
<dbReference type="EMBL" id="JADKCH010000012">
    <property type="protein sequence ID" value="MBK8573116.1"/>
    <property type="molecule type" value="Genomic_DNA"/>
</dbReference>
<name>A0A936F345_9BACT</name>
<dbReference type="Gene3D" id="3.40.50.2000">
    <property type="entry name" value="Glycogen Phosphorylase B"/>
    <property type="match status" value="1"/>
</dbReference>
<comment type="caution">
    <text evidence="2">The sequence shown here is derived from an EMBL/GenBank/DDBJ whole genome shotgun (WGS) entry which is preliminary data.</text>
</comment>
<sequence>MTLPASPPHRRPGGHLQVPDDSAPSRRVLALARLLDAAGARPLIGAADPTPDLRPREGPAGDLPVVHLSELPQKTTPRLIQALRQFVWGGRACAWLEGLDPRPAAVLLYGGYSPFALWLLRFRRRTGIPVLVDAVEWYQPSHVPGGPLGPFHLMWNGPSGACSPPRPRHLHQPLPAAPLRGQGLPHLYLPAVLDVAAIEPDLAPRPASAPLRLAYTGTPGKKDLLDPMVEALLRLDPQGERIRFAIVGPSPAALLQLPALRRRGLSELPPGLEAPGQVTNAEALAQVRRADFSVLLRHRQRYAMAGFPTKVPESLAVGTPVLCNLTSDRGTSWRMGCRPWSAPSPPPRPVNRPSSAPWPSAPPSAPTSDRPPADWLRRNSIINYINLHFVSLCRISSKIRTCLRSLADSIGPKIQRGSIPQQMQSKIEHKPRPHL</sequence>
<organism evidence="2 3">
    <name type="scientific">Candidatus Geothrix odensensis</name>
    <dbReference type="NCBI Taxonomy" id="2954440"/>
    <lineage>
        <taxon>Bacteria</taxon>
        <taxon>Pseudomonadati</taxon>
        <taxon>Acidobacteriota</taxon>
        <taxon>Holophagae</taxon>
        <taxon>Holophagales</taxon>
        <taxon>Holophagaceae</taxon>
        <taxon>Geothrix</taxon>
    </lineage>
</organism>
<dbReference type="AlphaFoldDB" id="A0A936F345"/>
<gene>
    <name evidence="2" type="ORF">IPN91_10800</name>
</gene>